<name>A0A7W4Z3W9_9ACTN</name>
<evidence type="ECO:0000313" key="3">
    <source>
        <dbReference type="EMBL" id="MBB3045452.1"/>
    </source>
</evidence>
<dbReference type="PROSITE" id="PS51257">
    <property type="entry name" value="PROKAR_LIPOPROTEIN"/>
    <property type="match status" value="1"/>
</dbReference>
<keyword evidence="4" id="KW-1185">Reference proteome</keyword>
<evidence type="ECO:0000256" key="1">
    <source>
        <dbReference type="SAM" id="MobiDB-lite"/>
    </source>
</evidence>
<feature type="signal peptide" evidence="2">
    <location>
        <begin position="1"/>
        <end position="28"/>
    </location>
</feature>
<comment type="caution">
    <text evidence="3">The sequence shown here is derived from an EMBL/GenBank/DDBJ whole genome shotgun (WGS) entry which is preliminary data.</text>
</comment>
<proteinExistence type="predicted"/>
<keyword evidence="2" id="KW-0732">Signal</keyword>
<gene>
    <name evidence="3" type="ORF">FHU40_005309</name>
</gene>
<protein>
    <submittedName>
        <fullName evidence="3">Uncharacterized protein</fullName>
    </submittedName>
</protein>
<dbReference type="RefSeq" id="WP_183595443.1">
    <property type="nucleotide sequence ID" value="NZ_JACHWR010000008.1"/>
</dbReference>
<feature type="region of interest" description="Disordered" evidence="1">
    <location>
        <begin position="201"/>
        <end position="221"/>
    </location>
</feature>
<evidence type="ECO:0000256" key="2">
    <source>
        <dbReference type="SAM" id="SignalP"/>
    </source>
</evidence>
<feature type="compositionally biased region" description="Basic and acidic residues" evidence="1">
    <location>
        <begin position="212"/>
        <end position="221"/>
    </location>
</feature>
<sequence>MRRQLLHPAAAAAVLALLLGLSACSSGADDPDPSPAAASGTPETGSDDSDDGSDDGGLPVGPLDDYIGVGAGAALSTDDAEYLEFEEEIARCMAAEGFEYVPFVPDVDATLLPDGSMTLDVTGGSFPDLPPDEFAARFGYGISTEPPADREEQRDPNEAIVARMSVAERVAYHQALYGDVNTLDDRGYLAGTAMSNTETSCVGRADAGEPTADERRSAEKRAQRVRDSFASLLKRVGDLRDEQLADPRVEAATSSWSSCLAAAGHRGFTELDQPRARARDDARKLLGPDLSGMADADPTRLAALRTAEVDLAVADEACLRDWRRTFRAVKLDTEERFVRDNLEELEAFRTAMAAAVADQE</sequence>
<dbReference type="Proteomes" id="UP000589626">
    <property type="component" value="Unassembled WGS sequence"/>
</dbReference>
<reference evidence="3 4" key="1">
    <citation type="submission" date="2020-08" db="EMBL/GenBank/DDBJ databases">
        <title>Sequencing the genomes of 1000 actinobacteria strains.</title>
        <authorList>
            <person name="Klenk H.-P."/>
        </authorList>
    </citation>
    <scope>NUCLEOTIDE SEQUENCE [LARGE SCALE GENOMIC DNA]</scope>
    <source>
        <strain evidence="3 4">DSM 105498</strain>
    </source>
</reference>
<dbReference type="EMBL" id="JACHWR010000008">
    <property type="protein sequence ID" value="MBB3045452.1"/>
    <property type="molecule type" value="Genomic_DNA"/>
</dbReference>
<feature type="region of interest" description="Disordered" evidence="1">
    <location>
        <begin position="26"/>
        <end position="63"/>
    </location>
</feature>
<evidence type="ECO:0000313" key="4">
    <source>
        <dbReference type="Proteomes" id="UP000589626"/>
    </source>
</evidence>
<accession>A0A7W4Z3W9</accession>
<organism evidence="3 4">
    <name type="scientific">Nocardioides soli</name>
    <dbReference type="NCBI Taxonomy" id="1036020"/>
    <lineage>
        <taxon>Bacteria</taxon>
        <taxon>Bacillati</taxon>
        <taxon>Actinomycetota</taxon>
        <taxon>Actinomycetes</taxon>
        <taxon>Propionibacteriales</taxon>
        <taxon>Nocardioidaceae</taxon>
        <taxon>Nocardioides</taxon>
    </lineage>
</organism>
<dbReference type="AlphaFoldDB" id="A0A7W4Z3W9"/>
<feature type="compositionally biased region" description="Acidic residues" evidence="1">
    <location>
        <begin position="45"/>
        <end position="54"/>
    </location>
</feature>
<feature type="chain" id="PRO_5030858460" evidence="2">
    <location>
        <begin position="29"/>
        <end position="360"/>
    </location>
</feature>